<dbReference type="GO" id="GO:0030964">
    <property type="term" value="C:NADH dehydrogenase complex"/>
    <property type="evidence" value="ECO:0007669"/>
    <property type="project" value="TreeGrafter"/>
</dbReference>
<dbReference type="InterPro" id="IPR038430">
    <property type="entry name" value="NDAH_ubi_oxred_su3_sf"/>
</dbReference>
<keyword evidence="10" id="KW-1185">Reference proteome</keyword>
<dbReference type="GO" id="GO:0048038">
    <property type="term" value="F:quinone binding"/>
    <property type="evidence" value="ECO:0007669"/>
    <property type="project" value="UniProtKB-KW"/>
</dbReference>
<comment type="function">
    <text evidence="7">NDH-1 shuttles electrons from NADH, via FMN and iron-sulfur (Fe-S) centers, to quinones in the respiratory chain. The immediate electron acceptor for the enzyme in this species is believed to be ubiquinone. Couples the redox reaction to proton translocation (for every two electrons transferred, four hydrogen ions are translocated across the cytoplasmic membrane), and thus conserves the redox energy in a proton gradient.</text>
</comment>
<dbReference type="GO" id="GO:0005886">
    <property type="term" value="C:plasma membrane"/>
    <property type="evidence" value="ECO:0007669"/>
    <property type="project" value="UniProtKB-SubCell"/>
</dbReference>
<dbReference type="AlphaFoldDB" id="A0A1U7CLF9"/>
<gene>
    <name evidence="9" type="primary">ndhC_1</name>
    <name evidence="7" type="synonym">nuoA</name>
    <name evidence="9" type="ORF">BSF38_01215</name>
</gene>
<keyword evidence="7 8" id="KW-0520">NAD</keyword>
<comment type="catalytic activity">
    <reaction evidence="7 8">
        <text>a quinone + NADH + 5 H(+)(in) = a quinol + NAD(+) + 4 H(+)(out)</text>
        <dbReference type="Rhea" id="RHEA:57888"/>
        <dbReference type="ChEBI" id="CHEBI:15378"/>
        <dbReference type="ChEBI" id="CHEBI:24646"/>
        <dbReference type="ChEBI" id="CHEBI:57540"/>
        <dbReference type="ChEBI" id="CHEBI:57945"/>
        <dbReference type="ChEBI" id="CHEBI:132124"/>
    </reaction>
</comment>
<keyword evidence="7 8" id="KW-0874">Quinone</keyword>
<dbReference type="PANTHER" id="PTHR11058">
    <property type="entry name" value="NADH-UBIQUINONE OXIDOREDUCTASE CHAIN 3"/>
    <property type="match status" value="1"/>
</dbReference>
<evidence type="ECO:0000256" key="3">
    <source>
        <dbReference type="ARBA" id="ARBA00022448"/>
    </source>
</evidence>
<accession>A0A1U7CLF9</accession>
<dbReference type="GO" id="GO:0050136">
    <property type="term" value="F:NADH dehydrogenase (quinone) (non-electrogenic) activity"/>
    <property type="evidence" value="ECO:0007669"/>
    <property type="project" value="UniProtKB-UniRule"/>
</dbReference>
<sequence length="139" mass="15517">MSTDFTPIFLFLIIAVGTGLSMLVMSAVLGPRKATRVKQMPYESGMDPIGDARQRFDVRFYLVAIVFLLFDVELLYLYPWAVGQWSADAAIPAAAGAAPLIVGIPAVFRMLVFWEIMVFVAILTAGFAYVWKKGVFEWR</sequence>
<organism evidence="9 10">
    <name type="scientific">Paludisphaera borealis</name>
    <dbReference type="NCBI Taxonomy" id="1387353"/>
    <lineage>
        <taxon>Bacteria</taxon>
        <taxon>Pseudomonadati</taxon>
        <taxon>Planctomycetota</taxon>
        <taxon>Planctomycetia</taxon>
        <taxon>Isosphaerales</taxon>
        <taxon>Isosphaeraceae</taxon>
        <taxon>Paludisphaera</taxon>
    </lineage>
</organism>
<protein>
    <recommendedName>
        <fullName evidence="7">NADH-quinone oxidoreductase subunit A</fullName>
        <ecNumber evidence="7">7.1.1.-</ecNumber>
    </recommendedName>
    <alternativeName>
        <fullName evidence="7">NADH dehydrogenase I subunit A</fullName>
    </alternativeName>
    <alternativeName>
        <fullName evidence="7">NDH-1 subunit A</fullName>
    </alternativeName>
    <alternativeName>
        <fullName evidence="7">NUO1</fullName>
    </alternativeName>
</protein>
<evidence type="ECO:0000256" key="4">
    <source>
        <dbReference type="ARBA" id="ARBA00022692"/>
    </source>
</evidence>
<dbReference type="EC" id="7.1.1.-" evidence="7"/>
<evidence type="ECO:0000313" key="10">
    <source>
        <dbReference type="Proteomes" id="UP000186309"/>
    </source>
</evidence>
<dbReference type="GO" id="GO:0008137">
    <property type="term" value="F:NADH dehydrogenase (ubiquinone) activity"/>
    <property type="evidence" value="ECO:0007669"/>
    <property type="project" value="InterPro"/>
</dbReference>
<feature type="transmembrane region" description="Helical" evidence="7">
    <location>
        <begin position="60"/>
        <end position="79"/>
    </location>
</feature>
<keyword evidence="5 7" id="KW-1133">Transmembrane helix</keyword>
<evidence type="ECO:0000313" key="9">
    <source>
        <dbReference type="EMBL" id="APW59761.1"/>
    </source>
</evidence>
<comment type="subcellular location">
    <subcellularLocation>
        <location evidence="7 8">Cell membrane</location>
        <topology evidence="7 8">Multi-pass membrane protein</topology>
    </subcellularLocation>
    <subcellularLocation>
        <location evidence="1">Membrane</location>
        <topology evidence="1">Multi-pass membrane protein</topology>
    </subcellularLocation>
</comment>
<dbReference type="Proteomes" id="UP000186309">
    <property type="component" value="Chromosome"/>
</dbReference>
<keyword evidence="7" id="KW-0830">Ubiquinone</keyword>
<evidence type="ECO:0000256" key="5">
    <source>
        <dbReference type="ARBA" id="ARBA00022989"/>
    </source>
</evidence>
<evidence type="ECO:0000256" key="7">
    <source>
        <dbReference type="HAMAP-Rule" id="MF_01394"/>
    </source>
</evidence>
<evidence type="ECO:0000256" key="2">
    <source>
        <dbReference type="ARBA" id="ARBA00008472"/>
    </source>
</evidence>
<keyword evidence="9" id="KW-0560">Oxidoreductase</keyword>
<dbReference type="OrthoDB" id="9791970at2"/>
<dbReference type="STRING" id="1387353.BSF38_01215"/>
<dbReference type="Gene3D" id="1.20.58.1610">
    <property type="entry name" value="NADH:ubiquinone/plastoquinone oxidoreductase, chain 3"/>
    <property type="match status" value="1"/>
</dbReference>
<name>A0A1U7CLF9_9BACT</name>
<comment type="similarity">
    <text evidence="2 7 8">Belongs to the complex I subunit 3 family.</text>
</comment>
<keyword evidence="4 7" id="KW-0812">Transmembrane</keyword>
<dbReference type="InterPro" id="IPR000440">
    <property type="entry name" value="NADH_UbQ/plastoQ_OxRdtase_su3"/>
</dbReference>
<reference evidence="10" key="1">
    <citation type="submission" date="2016-12" db="EMBL/GenBank/DDBJ databases">
        <title>Comparative genomics of four Isosphaeraceae planctomycetes: a common pool of plasmids and glycoside hydrolase genes.</title>
        <authorList>
            <person name="Ivanova A."/>
        </authorList>
    </citation>
    <scope>NUCLEOTIDE SEQUENCE [LARGE SCALE GENOMIC DNA]</scope>
    <source>
        <strain evidence="10">PX4</strain>
    </source>
</reference>
<comment type="subunit">
    <text evidence="7">NDH-1 is composed of 14 different subunits. Subunits NuoA, H, J, K, L, M, N constitute the membrane sector of the complex.</text>
</comment>
<keyword evidence="7" id="KW-1003">Cell membrane</keyword>
<dbReference type="Pfam" id="PF00507">
    <property type="entry name" value="Oxidored_q4"/>
    <property type="match status" value="1"/>
</dbReference>
<comment type="caution">
    <text evidence="7">Lacks conserved residue(s) required for the propagation of feature annotation.</text>
</comment>
<keyword evidence="6 7" id="KW-0472">Membrane</keyword>
<dbReference type="PANTHER" id="PTHR11058:SF9">
    <property type="entry name" value="NADH-UBIQUINONE OXIDOREDUCTASE CHAIN 3"/>
    <property type="match status" value="1"/>
</dbReference>
<feature type="transmembrane region" description="Helical" evidence="7">
    <location>
        <begin position="6"/>
        <end position="30"/>
    </location>
</feature>
<dbReference type="KEGG" id="pbor:BSF38_01215"/>
<evidence type="ECO:0000256" key="6">
    <source>
        <dbReference type="ARBA" id="ARBA00023136"/>
    </source>
</evidence>
<feature type="transmembrane region" description="Helical" evidence="7">
    <location>
        <begin position="85"/>
        <end position="104"/>
    </location>
</feature>
<keyword evidence="3 7" id="KW-0813">Transport</keyword>
<evidence type="ECO:0000256" key="1">
    <source>
        <dbReference type="ARBA" id="ARBA00004141"/>
    </source>
</evidence>
<evidence type="ECO:0000256" key="8">
    <source>
        <dbReference type="RuleBase" id="RU003639"/>
    </source>
</evidence>
<dbReference type="EMBL" id="CP019082">
    <property type="protein sequence ID" value="APW59761.1"/>
    <property type="molecule type" value="Genomic_DNA"/>
</dbReference>
<feature type="transmembrane region" description="Helical" evidence="7">
    <location>
        <begin position="111"/>
        <end position="131"/>
    </location>
</feature>
<keyword evidence="7" id="KW-1278">Translocase</keyword>
<proteinExistence type="inferred from homology"/>
<dbReference type="InterPro" id="IPR023043">
    <property type="entry name" value="NAD(P)H_OxRDtase_bac/plastid"/>
</dbReference>
<dbReference type="HAMAP" id="MF_01394">
    <property type="entry name" value="NDH1_NuoA"/>
    <property type="match status" value="1"/>
</dbReference>
<dbReference type="RefSeq" id="WP_076343932.1">
    <property type="nucleotide sequence ID" value="NZ_CP019082.1"/>
</dbReference>